<evidence type="ECO:0000259" key="3">
    <source>
        <dbReference type="Pfam" id="PF02805"/>
    </source>
</evidence>
<reference evidence="5" key="1">
    <citation type="submission" date="2016-05" db="EMBL/GenBank/DDBJ databases">
        <title>Comparative genomics of biotechnologically important yeasts.</title>
        <authorList>
            <consortium name="DOE Joint Genome Institute"/>
            <person name="Riley R."/>
            <person name="Haridas S."/>
            <person name="Wolfe K.H."/>
            <person name="Lopes M.R."/>
            <person name="Hittinger C.T."/>
            <person name="Goker M."/>
            <person name="Salamov A."/>
            <person name="Wisecaver J."/>
            <person name="Long T.M."/>
            <person name="Aerts A.L."/>
            <person name="Barry K."/>
            <person name="Choi C."/>
            <person name="Clum A."/>
            <person name="Coughlan A.Y."/>
            <person name="Deshpande S."/>
            <person name="Douglass A.P."/>
            <person name="Hanson S.J."/>
            <person name="Klenk H.-P."/>
            <person name="Labutti K."/>
            <person name="Lapidus A."/>
            <person name="Lindquist E."/>
            <person name="Lipzen A."/>
            <person name="Meier-Kolthoff J.P."/>
            <person name="Ohm R.A."/>
            <person name="Otillar R.P."/>
            <person name="Pangilinan J."/>
            <person name="Peng Y."/>
            <person name="Rokas A."/>
            <person name="Rosa C.A."/>
            <person name="Scheuner C."/>
            <person name="Sibirny A.A."/>
            <person name="Slot J.C."/>
            <person name="Stielow J.B."/>
            <person name="Sun H."/>
            <person name="Kurtzman C.P."/>
            <person name="Blackwell M."/>
            <person name="Grigoriev I.V."/>
            <person name="Jeffries T.W."/>
        </authorList>
    </citation>
    <scope>NUCLEOTIDE SEQUENCE [LARGE SCALE GENOMIC DNA]</scope>
    <source>
        <strain evidence="5">NRRL Y-2460</strain>
    </source>
</reference>
<gene>
    <name evidence="4" type="ORF">PACTADRAFT_18224</name>
</gene>
<feature type="compositionally biased region" description="Polar residues" evidence="2">
    <location>
        <begin position="350"/>
        <end position="364"/>
    </location>
</feature>
<protein>
    <recommendedName>
        <fullName evidence="3">Ada DNA repair metal-binding domain-containing protein</fullName>
    </recommendedName>
</protein>
<name>A0A1E4TP84_PACTA</name>
<dbReference type="GO" id="GO:0006355">
    <property type="term" value="P:regulation of DNA-templated transcription"/>
    <property type="evidence" value="ECO:0007669"/>
    <property type="project" value="InterPro"/>
</dbReference>
<dbReference type="InterPro" id="IPR004026">
    <property type="entry name" value="Ada_DNA_repair_Zn-bd"/>
</dbReference>
<organism evidence="4 5">
    <name type="scientific">Pachysolen tannophilus NRRL Y-2460</name>
    <dbReference type="NCBI Taxonomy" id="669874"/>
    <lineage>
        <taxon>Eukaryota</taxon>
        <taxon>Fungi</taxon>
        <taxon>Dikarya</taxon>
        <taxon>Ascomycota</taxon>
        <taxon>Saccharomycotina</taxon>
        <taxon>Pichiomycetes</taxon>
        <taxon>Pachysolenaceae</taxon>
        <taxon>Pachysolen</taxon>
    </lineage>
</organism>
<evidence type="ECO:0000256" key="1">
    <source>
        <dbReference type="ARBA" id="ARBA00023159"/>
    </source>
</evidence>
<feature type="region of interest" description="Disordered" evidence="2">
    <location>
        <begin position="201"/>
        <end position="230"/>
    </location>
</feature>
<feature type="domain" description="Ada DNA repair metal-binding" evidence="3">
    <location>
        <begin position="9"/>
        <end position="71"/>
    </location>
</feature>
<evidence type="ECO:0000256" key="2">
    <source>
        <dbReference type="SAM" id="MobiDB-lite"/>
    </source>
</evidence>
<dbReference type="SUPFAM" id="SSF57884">
    <property type="entry name" value="Ada DNA repair protein, N-terminal domain (N-Ada 10)"/>
    <property type="match status" value="1"/>
</dbReference>
<dbReference type="Gene3D" id="3.40.10.10">
    <property type="entry name" value="DNA Methylphosphotriester Repair Domain"/>
    <property type="match status" value="1"/>
</dbReference>
<dbReference type="Gene3D" id="1.10.10.60">
    <property type="entry name" value="Homeodomain-like"/>
    <property type="match status" value="1"/>
</dbReference>
<dbReference type="GO" id="GO:0008270">
    <property type="term" value="F:zinc ion binding"/>
    <property type="evidence" value="ECO:0007669"/>
    <property type="project" value="InterPro"/>
</dbReference>
<feature type="compositionally biased region" description="Low complexity" evidence="2">
    <location>
        <begin position="582"/>
        <end position="610"/>
    </location>
</feature>
<feature type="region of interest" description="Disordered" evidence="2">
    <location>
        <begin position="317"/>
        <end position="364"/>
    </location>
</feature>
<dbReference type="GO" id="GO:0008168">
    <property type="term" value="F:methyltransferase activity"/>
    <property type="evidence" value="ECO:0007669"/>
    <property type="project" value="InterPro"/>
</dbReference>
<dbReference type="STRING" id="669874.A0A1E4TP84"/>
<dbReference type="GO" id="GO:0003677">
    <property type="term" value="F:DNA binding"/>
    <property type="evidence" value="ECO:0007669"/>
    <property type="project" value="InterPro"/>
</dbReference>
<dbReference type="AlphaFoldDB" id="A0A1E4TP84"/>
<sequence>MSYISDIAKWNAYQFNDPFAADKFIVCNKSTKVCCRPNCDMGLQTNLKSEVLFVDDVEDALKMGFKKCDHCLISEVNGENNDKVITVDIDVLVETVCAINSKIGFIPPLSDDDMESNAIRENVLKKSKLRRNSAPAVHGGGGGGLGGGPGGLGAVGAGAADAEKSGISKNESDHVRLVDLACRHIALAAASTALKLNEEKVKSKQQLEQQEKADGAGNGSNKKRRRRGGVLGFKELASKSKLSPWHFHRVFKSVTGLTPKSYGDKCWEYIKKYYDQNGNFSTKKAICLSISIANPTSSPPEPTTFKEDVFYIGNRQVQPKTEPEDNSKHLSTAVPQHHHSSTSSQVSSSGEDNGNNLSTPPSSASVLSLNDGYLNSPMVPVSNYTTGTNVINFLESPQALGDNFTYNKNGNSNSSNNFQFNDVSNNGMLLNNAGNNPQATAREQFIVDSLLNSNANTVGPQNGNYSTNGLSTTPSSGFLPADLLNANTLAAQNQPSLREDSGFPFTFQKNHRRAVSDADANYFKYDLNDLENWDFFQPSAYFNLNDNAMGQTCDDIKDSKNTMNLPISDDASIFNPNFSIASTNTNDNNNTNTNNSSNSNNNNSNNNINNSSGLQFDQKFFGDNDAFSLDTTRADLNFSSSSDNFLDLPIGGNNCGGNNIEFQAFEPATFQALQMI</sequence>
<accession>A0A1E4TP84</accession>
<dbReference type="OrthoDB" id="2447880at2759"/>
<keyword evidence="1" id="KW-0010">Activator</keyword>
<keyword evidence="5" id="KW-1185">Reference proteome</keyword>
<feature type="region of interest" description="Disordered" evidence="2">
    <location>
        <begin position="578"/>
        <end position="610"/>
    </location>
</feature>
<dbReference type="GO" id="GO:0006281">
    <property type="term" value="P:DNA repair"/>
    <property type="evidence" value="ECO:0007669"/>
    <property type="project" value="InterPro"/>
</dbReference>
<dbReference type="Pfam" id="PF02805">
    <property type="entry name" value="Ada_Zn_binding"/>
    <property type="match status" value="1"/>
</dbReference>
<evidence type="ECO:0000313" key="4">
    <source>
        <dbReference type="EMBL" id="ODV93575.1"/>
    </source>
</evidence>
<dbReference type="Proteomes" id="UP000094236">
    <property type="component" value="Unassembled WGS sequence"/>
</dbReference>
<evidence type="ECO:0000313" key="5">
    <source>
        <dbReference type="Proteomes" id="UP000094236"/>
    </source>
</evidence>
<proteinExistence type="predicted"/>
<dbReference type="InterPro" id="IPR035451">
    <property type="entry name" value="Ada-like_dom_sf"/>
</dbReference>
<dbReference type="EMBL" id="KV454017">
    <property type="protein sequence ID" value="ODV93575.1"/>
    <property type="molecule type" value="Genomic_DNA"/>
</dbReference>